<name>A0A0D4ZYE8_9SPHN</name>
<keyword evidence="1" id="KW-0614">Plasmid</keyword>
<evidence type="ECO:0000313" key="1">
    <source>
        <dbReference type="EMBL" id="AJW29189.1"/>
    </source>
</evidence>
<reference evidence="1" key="1">
    <citation type="submission" date="2014-06" db="EMBL/GenBank/DDBJ databases">
        <title>Molecular and ecological studies on carbamate pesticide degrading bacteria isolated from agricultural soils.</title>
        <authorList>
            <person name="Kim D.-U."/>
            <person name="Ka J.-O."/>
        </authorList>
    </citation>
    <scope>NUCLEOTIDE SEQUENCE</scope>
    <source>
        <strain evidence="1">NS2</strain>
        <plasmid evidence="1">201</plasmid>
    </source>
</reference>
<organism evidence="1">
    <name type="scientific">Sphingomonas sp. NS2</name>
    <dbReference type="NCBI Taxonomy" id="908605"/>
    <lineage>
        <taxon>Bacteria</taxon>
        <taxon>Pseudomonadati</taxon>
        <taxon>Pseudomonadota</taxon>
        <taxon>Alphaproteobacteria</taxon>
        <taxon>Sphingomonadales</taxon>
        <taxon>Sphingomonadaceae</taxon>
        <taxon>Sphingomonas</taxon>
    </lineage>
</organism>
<geneLocation type="plasmid" evidence="1">
    <name>201</name>
</geneLocation>
<sequence length="43" mass="4855">MCITCGDWRIRLTSHGWLGQRLRGSGNGRSHAHLVTTRFMLGD</sequence>
<accession>A0A0D4ZYE8</accession>
<protein>
    <submittedName>
        <fullName evidence="1">Uncharacterized protein</fullName>
    </submittedName>
</protein>
<dbReference type="EMBL" id="KM017070">
    <property type="protein sequence ID" value="AJW29189.1"/>
    <property type="molecule type" value="Genomic_DNA"/>
</dbReference>
<proteinExistence type="predicted"/>
<gene>
    <name evidence="1" type="ORF">plasmid201_001</name>
</gene>
<dbReference type="AlphaFoldDB" id="A0A0D4ZYE8"/>